<gene>
    <name evidence="7" type="primary">KNAG0C02680</name>
    <name evidence="7" type="ordered locus">KNAG_0C02680</name>
</gene>
<dbReference type="RefSeq" id="XP_022463625.1">
    <property type="nucleotide sequence ID" value="XM_022606983.1"/>
</dbReference>
<evidence type="ECO:0000256" key="3">
    <source>
        <dbReference type="ARBA" id="ARBA00013994"/>
    </source>
</evidence>
<dbReference type="EMBL" id="HE978316">
    <property type="protein sequence ID" value="CCK69379.1"/>
    <property type="molecule type" value="Genomic_DNA"/>
</dbReference>
<dbReference type="AlphaFoldDB" id="J7S4N0"/>
<feature type="region of interest" description="Disordered" evidence="6">
    <location>
        <begin position="41"/>
        <end position="74"/>
    </location>
</feature>
<sequence length="351" mass="40362">MKLLKSKLLLLQTRTFCQSSHLHYYSSNNSILRNVTNNLNHNSSQKVDLPSGGRGGSEYKNSRSNDSNPTHSYNKVRRPKKIVINWRTGTERAQMAANSIIAEIFKLNEKGDIMFIAPGSNKLESSNVRKFARGLDLGQYGLSIVNVEKVSGFNGNRRQVPLIKIVDSEVALRKYADELGKRKRDELVELGVLSKNNTGPKRDTSLKHIRVSWRINLDDLEHQKAYEINKLLKRGHKVNLYLDEGQQPSKDWILNFQNTLTDSGSKDSISKRDKAQRKIVLERIQELVDEWSTTPAIEGTIYGKMIMKLAPRIIPNDNKDKMNLKNERKKERQLKIQERIERKKLRESTPM</sequence>
<dbReference type="OMA" id="KVSWQIS"/>
<dbReference type="Pfam" id="PF14877">
    <property type="entry name" value="mIF3"/>
    <property type="match status" value="1"/>
</dbReference>
<evidence type="ECO:0000313" key="7">
    <source>
        <dbReference type="EMBL" id="CCK69379.1"/>
    </source>
</evidence>
<evidence type="ECO:0000256" key="6">
    <source>
        <dbReference type="SAM" id="MobiDB-lite"/>
    </source>
</evidence>
<dbReference type="GO" id="GO:0005739">
    <property type="term" value="C:mitochondrion"/>
    <property type="evidence" value="ECO:0007669"/>
    <property type="project" value="UniProtKB-SubCell"/>
</dbReference>
<keyword evidence="4" id="KW-0809">Transit peptide</keyword>
<dbReference type="InterPro" id="IPR029427">
    <property type="entry name" value="AIM23"/>
</dbReference>
<reference evidence="7 8" key="1">
    <citation type="journal article" date="2011" name="Proc. Natl. Acad. Sci. U.S.A.">
        <title>Evolutionary erosion of yeast sex chromosomes by mating-type switching accidents.</title>
        <authorList>
            <person name="Gordon J.L."/>
            <person name="Armisen D."/>
            <person name="Proux-Wera E."/>
            <person name="Oheigeartaigh S.S."/>
            <person name="Byrne K.P."/>
            <person name="Wolfe K.H."/>
        </authorList>
    </citation>
    <scope>NUCLEOTIDE SEQUENCE [LARGE SCALE GENOMIC DNA]</scope>
    <source>
        <strain evidence="8">ATCC MYA-139 / BCRC 22969 / CBS 8797 / CCRC 22969 / KCTC 17520 / NBRC 10181 / NCYC 3082</strain>
    </source>
</reference>
<name>J7S4N0_HUIN7</name>
<evidence type="ECO:0000313" key="8">
    <source>
        <dbReference type="Proteomes" id="UP000006310"/>
    </source>
</evidence>
<dbReference type="KEGG" id="kng:KNAG_0C02680"/>
<dbReference type="GeneID" id="34525059"/>
<dbReference type="Proteomes" id="UP000006310">
    <property type="component" value="Chromosome 3"/>
</dbReference>
<dbReference type="HOGENOM" id="CLU_057910_0_0_1"/>
<dbReference type="GO" id="GO:0070124">
    <property type="term" value="P:mitochondrial translational initiation"/>
    <property type="evidence" value="ECO:0007669"/>
    <property type="project" value="EnsemblFungi"/>
</dbReference>
<evidence type="ECO:0000256" key="4">
    <source>
        <dbReference type="ARBA" id="ARBA00022946"/>
    </source>
</evidence>
<accession>J7S4N0</accession>
<protein>
    <recommendedName>
        <fullName evidence="3">Altered inheritance of mitochondria protein 23, mitochondrial</fullName>
    </recommendedName>
</protein>
<keyword evidence="8" id="KW-1185">Reference proteome</keyword>
<comment type="subcellular location">
    <subcellularLocation>
        <location evidence="1">Mitochondrion</location>
    </subcellularLocation>
</comment>
<proteinExistence type="inferred from homology"/>
<feature type="compositionally biased region" description="Polar residues" evidence="6">
    <location>
        <begin position="62"/>
        <end position="73"/>
    </location>
</feature>
<dbReference type="GO" id="GO:0097177">
    <property type="term" value="F:mitochondrial ribosome binding"/>
    <property type="evidence" value="ECO:0007669"/>
    <property type="project" value="EnsemblFungi"/>
</dbReference>
<keyword evidence="5" id="KW-0496">Mitochondrion</keyword>
<evidence type="ECO:0000256" key="1">
    <source>
        <dbReference type="ARBA" id="ARBA00004173"/>
    </source>
</evidence>
<dbReference type="eggNOG" id="ENOG502RY27">
    <property type="taxonomic scope" value="Eukaryota"/>
</dbReference>
<organism evidence="7 8">
    <name type="scientific">Huiozyma naganishii (strain ATCC MYA-139 / BCRC 22969 / CBS 8797 / KCTC 17520 / NBRC 10181 / NCYC 3082 / Yp74L-3)</name>
    <name type="common">Yeast</name>
    <name type="synonym">Kazachstania naganishii</name>
    <dbReference type="NCBI Taxonomy" id="1071383"/>
    <lineage>
        <taxon>Eukaryota</taxon>
        <taxon>Fungi</taxon>
        <taxon>Dikarya</taxon>
        <taxon>Ascomycota</taxon>
        <taxon>Saccharomycotina</taxon>
        <taxon>Saccharomycetes</taxon>
        <taxon>Saccharomycetales</taxon>
        <taxon>Saccharomycetaceae</taxon>
        <taxon>Huiozyma</taxon>
    </lineage>
</organism>
<comment type="similarity">
    <text evidence="2">Belongs to the AIM23 family.</text>
</comment>
<evidence type="ECO:0000256" key="2">
    <source>
        <dbReference type="ARBA" id="ARBA00008476"/>
    </source>
</evidence>
<dbReference type="OrthoDB" id="3996489at2759"/>
<evidence type="ECO:0000256" key="5">
    <source>
        <dbReference type="ARBA" id="ARBA00023128"/>
    </source>
</evidence>
<reference evidence="8" key="2">
    <citation type="submission" date="2012-08" db="EMBL/GenBank/DDBJ databases">
        <title>Genome sequence of Kazachstania naganishii.</title>
        <authorList>
            <person name="Gordon J.L."/>
            <person name="Armisen D."/>
            <person name="Proux-Wera E."/>
            <person name="OhEigeartaigh S.S."/>
            <person name="Byrne K.P."/>
            <person name="Wolfe K.H."/>
        </authorList>
    </citation>
    <scope>NUCLEOTIDE SEQUENCE [LARGE SCALE GENOMIC DNA]</scope>
    <source>
        <strain evidence="8">ATCC MYA-139 / BCRC 22969 / CBS 8797 / CCRC 22969 / KCTC 17520 / NBRC 10181 / NCYC 3082</strain>
    </source>
</reference>